<dbReference type="PANTHER" id="PTHR46890:SF48">
    <property type="entry name" value="RNA-DIRECTED DNA POLYMERASE"/>
    <property type="match status" value="1"/>
</dbReference>
<dbReference type="EMBL" id="SMMG02000003">
    <property type="protein sequence ID" value="KAA3479746.1"/>
    <property type="molecule type" value="Genomic_DNA"/>
</dbReference>
<dbReference type="OrthoDB" id="998159at2759"/>
<dbReference type="Proteomes" id="UP000325315">
    <property type="component" value="Unassembled WGS sequence"/>
</dbReference>
<keyword evidence="1" id="KW-0548">Nucleotidyltransferase</keyword>
<name>A0A5B6WEN3_9ROSI</name>
<gene>
    <name evidence="1" type="ORF">EPI10_020235</name>
</gene>
<proteinExistence type="predicted"/>
<keyword evidence="1" id="KW-0808">Transferase</keyword>
<dbReference type="AlphaFoldDB" id="A0A5B6WEN3"/>
<dbReference type="GO" id="GO:0003964">
    <property type="term" value="F:RNA-directed DNA polymerase activity"/>
    <property type="evidence" value="ECO:0007669"/>
    <property type="project" value="UniProtKB-KW"/>
</dbReference>
<organism evidence="1 2">
    <name type="scientific">Gossypium australe</name>
    <dbReference type="NCBI Taxonomy" id="47621"/>
    <lineage>
        <taxon>Eukaryota</taxon>
        <taxon>Viridiplantae</taxon>
        <taxon>Streptophyta</taxon>
        <taxon>Embryophyta</taxon>
        <taxon>Tracheophyta</taxon>
        <taxon>Spermatophyta</taxon>
        <taxon>Magnoliopsida</taxon>
        <taxon>eudicotyledons</taxon>
        <taxon>Gunneridae</taxon>
        <taxon>Pentapetalae</taxon>
        <taxon>rosids</taxon>
        <taxon>malvids</taxon>
        <taxon>Malvales</taxon>
        <taxon>Malvaceae</taxon>
        <taxon>Malvoideae</taxon>
        <taxon>Gossypium</taxon>
    </lineage>
</organism>
<dbReference type="PANTHER" id="PTHR46890">
    <property type="entry name" value="NON-LTR RETROLELEMENT REVERSE TRANSCRIPTASE-LIKE PROTEIN-RELATED"/>
    <property type="match status" value="1"/>
</dbReference>
<evidence type="ECO:0000313" key="1">
    <source>
        <dbReference type="EMBL" id="KAA3479746.1"/>
    </source>
</evidence>
<keyword evidence="2" id="KW-1185">Reference proteome</keyword>
<sequence>MQHSVHNHRQDVVNKFQSILHYCIYEAQSAFVRGRLITNNILTAYENLHSMKKKRLRKEGSFALKLDMSKVYNIVECPFINIMLKKMGFSETWGDPINPYSFLICSKGLSALLRMDSTHGNLKGVRINRHASLITHFLFTDDSLIFGEAMKRGARALKDRSKIYANSFGELINFDKSSTFFSSNVNQENREDIINPKKYLGLPSIVGRNRKKAFREIKEKK</sequence>
<reference evidence="2" key="1">
    <citation type="journal article" date="2019" name="Plant Biotechnol. J.">
        <title>Genome sequencing of the Australian wild diploid species Gossypium australe highlights disease resistance and delayed gland morphogenesis.</title>
        <authorList>
            <person name="Cai Y."/>
            <person name="Cai X."/>
            <person name="Wang Q."/>
            <person name="Wang P."/>
            <person name="Zhang Y."/>
            <person name="Cai C."/>
            <person name="Xu Y."/>
            <person name="Wang K."/>
            <person name="Zhou Z."/>
            <person name="Wang C."/>
            <person name="Geng S."/>
            <person name="Li B."/>
            <person name="Dong Q."/>
            <person name="Hou Y."/>
            <person name="Wang H."/>
            <person name="Ai P."/>
            <person name="Liu Z."/>
            <person name="Yi F."/>
            <person name="Sun M."/>
            <person name="An G."/>
            <person name="Cheng J."/>
            <person name="Zhang Y."/>
            <person name="Shi Q."/>
            <person name="Xie Y."/>
            <person name="Shi X."/>
            <person name="Chang Y."/>
            <person name="Huang F."/>
            <person name="Chen Y."/>
            <person name="Hong S."/>
            <person name="Mi L."/>
            <person name="Sun Q."/>
            <person name="Zhang L."/>
            <person name="Zhou B."/>
            <person name="Peng R."/>
            <person name="Zhang X."/>
            <person name="Liu F."/>
        </authorList>
    </citation>
    <scope>NUCLEOTIDE SEQUENCE [LARGE SCALE GENOMIC DNA]</scope>
    <source>
        <strain evidence="2">cv. PA1801</strain>
    </source>
</reference>
<accession>A0A5B6WEN3</accession>
<dbReference type="InterPro" id="IPR052343">
    <property type="entry name" value="Retrotransposon-Effector_Assoc"/>
</dbReference>
<evidence type="ECO:0000313" key="2">
    <source>
        <dbReference type="Proteomes" id="UP000325315"/>
    </source>
</evidence>
<comment type="caution">
    <text evidence="1">The sequence shown here is derived from an EMBL/GenBank/DDBJ whole genome shotgun (WGS) entry which is preliminary data.</text>
</comment>
<protein>
    <submittedName>
        <fullName evidence="1">Reverse transcriptase</fullName>
    </submittedName>
</protein>
<keyword evidence="1" id="KW-0695">RNA-directed DNA polymerase</keyword>